<evidence type="ECO:0000313" key="7">
    <source>
        <dbReference type="EMBL" id="GAK57999.1"/>
    </source>
</evidence>
<reference evidence="7" key="1">
    <citation type="journal article" date="2015" name="PeerJ">
        <title>First genomic representation of candidate bacterial phylum KSB3 points to enhanced environmental sensing as a trigger of wastewater bulking.</title>
        <authorList>
            <person name="Sekiguchi Y."/>
            <person name="Ohashi A."/>
            <person name="Parks D.H."/>
            <person name="Yamauchi T."/>
            <person name="Tyson G.W."/>
            <person name="Hugenholtz P."/>
        </authorList>
    </citation>
    <scope>NUCLEOTIDE SEQUENCE [LARGE SCALE GENOMIC DNA]</scope>
</reference>
<keyword evidence="6" id="KW-0472">Membrane</keyword>
<keyword evidence="3 5" id="KW-0378">Hydrolase</keyword>
<dbReference type="InterPro" id="IPR006035">
    <property type="entry name" value="Ureohydrolase"/>
</dbReference>
<feature type="binding site" evidence="4">
    <location>
        <position position="153"/>
    </location>
    <ligand>
        <name>Mn(2+)</name>
        <dbReference type="ChEBI" id="CHEBI:29035"/>
        <label>1</label>
    </ligand>
</feature>
<dbReference type="PANTHER" id="PTHR11358">
    <property type="entry name" value="ARGINASE/AGMATINASE"/>
    <property type="match status" value="1"/>
</dbReference>
<keyword evidence="6" id="KW-1133">Transmembrane helix</keyword>
<feature type="transmembrane region" description="Helical" evidence="6">
    <location>
        <begin position="319"/>
        <end position="339"/>
    </location>
</feature>
<sequence length="344" mass="37583">MLIETSQPFKPVNFQDAPRFRAKAELSHSGSTFKPVNFQDAPRFAGVRTFMRLPHTRAIEQIDFAIVGVPFDGGASYRTGQRHAPEAIRSMSVLMREYNPALDIPIFEYCQGIDYGDVAVLPGYIEDTYTRTTNELAPLVKAGVTPFVLGGDHSISLPVLRAIAAKHGPVALVHFDSHNDTEDNYAGKLYYHGTPFRRAVEEKLVDVQRSIQVGIRGSVCAKSELDDAKTLGFQVLPMTEIREQGLSVVIQAIRERVGTSKLFISFDIDAIDPAYAPGTGTPEVGGFSSWEALSLVRGLHGLPLIGADLVEVIPAFDPAAITALLAATIVYEWISLLALSKKRS</sequence>
<evidence type="ECO:0000256" key="1">
    <source>
        <dbReference type="ARBA" id="ARBA00009227"/>
    </source>
</evidence>
<evidence type="ECO:0000256" key="6">
    <source>
        <dbReference type="SAM" id="Phobius"/>
    </source>
</evidence>
<keyword evidence="6" id="KW-0812">Transmembrane</keyword>
<organism evidence="7">
    <name type="scientific">Vecturithrix granuli</name>
    <dbReference type="NCBI Taxonomy" id="1499967"/>
    <lineage>
        <taxon>Bacteria</taxon>
        <taxon>Candidatus Moduliflexota</taxon>
        <taxon>Candidatus Vecturitrichia</taxon>
        <taxon>Candidatus Vecturitrichales</taxon>
        <taxon>Candidatus Vecturitrichaceae</taxon>
        <taxon>Candidatus Vecturithrix</taxon>
    </lineage>
</organism>
<feature type="binding site" evidence="4">
    <location>
        <position position="269"/>
    </location>
    <ligand>
        <name>Mn(2+)</name>
        <dbReference type="ChEBI" id="CHEBI:29035"/>
        <label>1</label>
    </ligand>
</feature>
<feature type="binding site" evidence="4">
    <location>
        <position position="176"/>
    </location>
    <ligand>
        <name>Mn(2+)</name>
        <dbReference type="ChEBI" id="CHEBI:29035"/>
        <label>1</label>
    </ligand>
</feature>
<comment type="cofactor">
    <cofactor evidence="4">
        <name>Mn(2+)</name>
        <dbReference type="ChEBI" id="CHEBI:29035"/>
    </cofactor>
    <text evidence="4">Binds 2 manganese ions per subunit.</text>
</comment>
<dbReference type="PROSITE" id="PS51409">
    <property type="entry name" value="ARGINASE_2"/>
    <property type="match status" value="1"/>
</dbReference>
<dbReference type="GO" id="GO:0008783">
    <property type="term" value="F:agmatinase activity"/>
    <property type="evidence" value="ECO:0007669"/>
    <property type="project" value="TreeGrafter"/>
</dbReference>
<dbReference type="Pfam" id="PF00491">
    <property type="entry name" value="Arginase"/>
    <property type="match status" value="1"/>
</dbReference>
<dbReference type="EMBL" id="DF820466">
    <property type="protein sequence ID" value="GAK57999.1"/>
    <property type="molecule type" value="Genomic_DNA"/>
</dbReference>
<evidence type="ECO:0000256" key="2">
    <source>
        <dbReference type="ARBA" id="ARBA00022723"/>
    </source>
</evidence>
<protein>
    <submittedName>
        <fullName evidence="7">Guanidinobutyrase</fullName>
    </submittedName>
</protein>
<dbReference type="eggNOG" id="COG0010">
    <property type="taxonomic scope" value="Bacteria"/>
</dbReference>
<keyword evidence="2 4" id="KW-0479">Metal-binding</keyword>
<dbReference type="InterPro" id="IPR020855">
    <property type="entry name" value="Ureohydrolase_Mn_BS"/>
</dbReference>
<dbReference type="GO" id="GO:0033389">
    <property type="term" value="P:putrescine biosynthetic process from arginine, via agmatine"/>
    <property type="evidence" value="ECO:0007669"/>
    <property type="project" value="TreeGrafter"/>
</dbReference>
<feature type="binding site" evidence="4">
    <location>
        <position position="180"/>
    </location>
    <ligand>
        <name>Mn(2+)</name>
        <dbReference type="ChEBI" id="CHEBI:29035"/>
        <label>1</label>
    </ligand>
</feature>
<dbReference type="GO" id="GO:0046872">
    <property type="term" value="F:metal ion binding"/>
    <property type="evidence" value="ECO:0007669"/>
    <property type="project" value="UniProtKB-KW"/>
</dbReference>
<dbReference type="NCBIfam" id="TIGR01230">
    <property type="entry name" value="agmatinase"/>
    <property type="match status" value="1"/>
</dbReference>
<dbReference type="PRINTS" id="PR00116">
    <property type="entry name" value="ARGINASE"/>
</dbReference>
<dbReference type="Gene3D" id="3.40.800.10">
    <property type="entry name" value="Ureohydrolase domain"/>
    <property type="match status" value="1"/>
</dbReference>
<dbReference type="PIRSF" id="PIRSF036979">
    <property type="entry name" value="Arginase"/>
    <property type="match status" value="1"/>
</dbReference>
<accession>A0A081C094</accession>
<name>A0A081C094_VECG1</name>
<dbReference type="AlphaFoldDB" id="A0A081C094"/>
<keyword evidence="8" id="KW-1185">Reference proteome</keyword>
<dbReference type="InterPro" id="IPR005925">
    <property type="entry name" value="Agmatinase-rel"/>
</dbReference>
<dbReference type="HOGENOM" id="CLU_039478_0_0_0"/>
<dbReference type="InterPro" id="IPR023696">
    <property type="entry name" value="Ureohydrolase_dom_sf"/>
</dbReference>
<gene>
    <name evidence="7" type="ORF">U27_04972</name>
</gene>
<dbReference type="Proteomes" id="UP000030661">
    <property type="component" value="Unassembled WGS sequence"/>
</dbReference>
<evidence type="ECO:0000256" key="3">
    <source>
        <dbReference type="ARBA" id="ARBA00022801"/>
    </source>
</evidence>
<evidence type="ECO:0000256" key="4">
    <source>
        <dbReference type="PIRSR" id="PIRSR036979-1"/>
    </source>
</evidence>
<dbReference type="PROSITE" id="PS01053">
    <property type="entry name" value="ARGINASE_1"/>
    <property type="match status" value="1"/>
</dbReference>
<dbReference type="SUPFAM" id="SSF52768">
    <property type="entry name" value="Arginase/deacetylase"/>
    <property type="match status" value="1"/>
</dbReference>
<feature type="binding site" evidence="4">
    <location>
        <position position="178"/>
    </location>
    <ligand>
        <name>Mn(2+)</name>
        <dbReference type="ChEBI" id="CHEBI:29035"/>
        <label>1</label>
    </ligand>
</feature>
<comment type="similarity">
    <text evidence="1">Belongs to the arginase family. Agmatinase subfamily.</text>
</comment>
<dbReference type="STRING" id="1499967.U27_04972"/>
<evidence type="ECO:0000256" key="5">
    <source>
        <dbReference type="RuleBase" id="RU003684"/>
    </source>
</evidence>
<proteinExistence type="inferred from homology"/>
<feature type="binding site" evidence="4">
    <location>
        <position position="267"/>
    </location>
    <ligand>
        <name>Mn(2+)</name>
        <dbReference type="ChEBI" id="CHEBI:29035"/>
        <label>1</label>
    </ligand>
</feature>
<dbReference type="PANTHER" id="PTHR11358:SF26">
    <property type="entry name" value="GUANIDINO ACID HYDROLASE, MITOCHONDRIAL"/>
    <property type="match status" value="1"/>
</dbReference>
<evidence type="ECO:0000313" key="8">
    <source>
        <dbReference type="Proteomes" id="UP000030661"/>
    </source>
</evidence>
<keyword evidence="4" id="KW-0464">Manganese</keyword>
<dbReference type="CDD" id="cd11592">
    <property type="entry name" value="Agmatinase_PAH"/>
    <property type="match status" value="1"/>
</dbReference>